<evidence type="ECO:0000256" key="4">
    <source>
        <dbReference type="ARBA" id="ARBA00022692"/>
    </source>
</evidence>
<dbReference type="Pfam" id="PF13715">
    <property type="entry name" value="CarbopepD_reg_2"/>
    <property type="match status" value="1"/>
</dbReference>
<dbReference type="NCBIfam" id="TIGR04056">
    <property type="entry name" value="OMP_RagA_SusC"/>
    <property type="match status" value="1"/>
</dbReference>
<dbReference type="InterPro" id="IPR008969">
    <property type="entry name" value="CarboxyPept-like_regulatory"/>
</dbReference>
<dbReference type="AlphaFoldDB" id="A0A3L9Y8T6"/>
<keyword evidence="8" id="KW-0732">Signal</keyword>
<protein>
    <submittedName>
        <fullName evidence="10">TonB-linked SusC/RagA family outer membrane protein</fullName>
    </submittedName>
</protein>
<evidence type="ECO:0000256" key="3">
    <source>
        <dbReference type="ARBA" id="ARBA00022452"/>
    </source>
</evidence>
<reference evidence="10 11" key="1">
    <citation type="submission" date="2018-10" db="EMBL/GenBank/DDBJ databases">
        <title>Genomic Encyclopedia of Archaeal and Bacterial Type Strains, Phase II (KMG-II): from individual species to whole genera.</title>
        <authorList>
            <person name="Goeker M."/>
        </authorList>
    </citation>
    <scope>NUCLEOTIDE SEQUENCE [LARGE SCALE GENOMIC DNA]</scope>
    <source>
        <strain evidence="10 11">DSM 23424</strain>
    </source>
</reference>
<evidence type="ECO:0000313" key="10">
    <source>
        <dbReference type="EMBL" id="RMA57101.1"/>
    </source>
</evidence>
<dbReference type="Proteomes" id="UP000271339">
    <property type="component" value="Unassembled WGS sequence"/>
</dbReference>
<dbReference type="Gene3D" id="2.60.40.1120">
    <property type="entry name" value="Carboxypeptidase-like, regulatory domain"/>
    <property type="match status" value="1"/>
</dbReference>
<evidence type="ECO:0000256" key="2">
    <source>
        <dbReference type="ARBA" id="ARBA00022448"/>
    </source>
</evidence>
<dbReference type="SUPFAM" id="SSF56935">
    <property type="entry name" value="Porins"/>
    <property type="match status" value="1"/>
</dbReference>
<comment type="subcellular location">
    <subcellularLocation>
        <location evidence="1 7">Cell outer membrane</location>
        <topology evidence="1 7">Multi-pass membrane protein</topology>
    </subcellularLocation>
</comment>
<dbReference type="InterPro" id="IPR023997">
    <property type="entry name" value="TonB-dep_OMP_SusC/RagA_CS"/>
</dbReference>
<feature type="signal peptide" evidence="8">
    <location>
        <begin position="1"/>
        <end position="22"/>
    </location>
</feature>
<accession>A0A3L9Y8T6</accession>
<dbReference type="InterPro" id="IPR039426">
    <property type="entry name" value="TonB-dep_rcpt-like"/>
</dbReference>
<evidence type="ECO:0000256" key="1">
    <source>
        <dbReference type="ARBA" id="ARBA00004571"/>
    </source>
</evidence>
<evidence type="ECO:0000256" key="5">
    <source>
        <dbReference type="ARBA" id="ARBA00023136"/>
    </source>
</evidence>
<evidence type="ECO:0000259" key="9">
    <source>
        <dbReference type="Pfam" id="PF07715"/>
    </source>
</evidence>
<gene>
    <name evidence="10" type="ORF">BXY75_2982</name>
</gene>
<dbReference type="InterPro" id="IPR023996">
    <property type="entry name" value="TonB-dep_OMP_SusC/RagA"/>
</dbReference>
<dbReference type="PROSITE" id="PS52016">
    <property type="entry name" value="TONB_DEPENDENT_REC_3"/>
    <property type="match status" value="1"/>
</dbReference>
<keyword evidence="5 7" id="KW-0472">Membrane</keyword>
<dbReference type="RefSeq" id="WP_245962989.1">
    <property type="nucleotide sequence ID" value="NZ_REFC01000015.1"/>
</dbReference>
<evidence type="ECO:0000256" key="6">
    <source>
        <dbReference type="ARBA" id="ARBA00023237"/>
    </source>
</evidence>
<name>A0A3L9Y8T6_9FLAO</name>
<comment type="caution">
    <text evidence="10">The sequence shown here is derived from an EMBL/GenBank/DDBJ whole genome shotgun (WGS) entry which is preliminary data.</text>
</comment>
<feature type="domain" description="TonB-dependent receptor plug" evidence="9">
    <location>
        <begin position="119"/>
        <end position="238"/>
    </location>
</feature>
<organism evidence="10 11">
    <name type="scientific">Ulvibacter antarcticus</name>
    <dbReference type="NCBI Taxonomy" id="442714"/>
    <lineage>
        <taxon>Bacteria</taxon>
        <taxon>Pseudomonadati</taxon>
        <taxon>Bacteroidota</taxon>
        <taxon>Flavobacteriia</taxon>
        <taxon>Flavobacteriales</taxon>
        <taxon>Flavobacteriaceae</taxon>
        <taxon>Ulvibacter</taxon>
    </lineage>
</organism>
<keyword evidence="3 7" id="KW-1134">Transmembrane beta strand</keyword>
<evidence type="ECO:0000256" key="7">
    <source>
        <dbReference type="PROSITE-ProRule" id="PRU01360"/>
    </source>
</evidence>
<sequence length="1099" mass="117890">MRTKFSGILTLILALVVQLTFAQEKTITGMVTDNVGMPLPGVNIVVKGTSNGTQSDFDGNYAIKAAVGQNLVFTYVGFKAQETTVTAGTNRVNVSLEEDAAVLEEVVITAIGLEKKKDDDLSSATTIQAETIVKSGEAGVATALAGKTSGVNVIRSSGDPGAGAFIQIRGANSISGADEPLYVIDGVLINNTNFGAGVAGVSEQSRLNDFSSEDIESVTVLKGASAVAVYGTGAANGVIVIKTKTGKGKAGSWSVNYKAGVYFDKVNERWDLQNKFGQGTGGAVYLGGPQPLTWGDKISTRAGGANEVAVGETRFEAADGTIYYPITAKNSRETFLDSNFDAVVGDGLTLEHDISLKYSGENGNTFLSVNDWNQEGIVKNGSGYERKSLRFTNNTNYSEKLKGRITATYVKTNADAVQTGSNLNGLYLGLLRTSPDFDNRDYIGTAFTASGEPTVNAMRAYRGPLGPSAAYNNPLWTINEQSNTVEVDRFLIAPELSYNFTDNLSITTRYSIDSYRDQRQTFIPTNSAASDDFGGNSGYLDVDDRFISSQYFTAFLNSNHDISDNLNLNWILGATYENNSIEQVGGTSIGFLNPNVRLSDLIDLENTLSPANLSAYDFYEYSKQVGAYLLVEGEIFNQILFSLTGRADRSSTLPDQTFFYPAASLGWKFSEIIGNNDFLSFGKLRFSYGEVAVAPQPYSLSSGYESGGTVGVSSSWGDGLDGSQYGSSSLEDIQGNPNLVPERVKEFEVGADLRFFNSRLSFGITYYDRVTEDVLLDRNVSAASGFSALTSNAAEITNEGLEMDLQATIVRTENFKWTVNMNYSHNDNLVTSPDANGELITGLNGFVGTSSNVVDGQPFAVLLGNPLTRDENGEIVLNDFGFPTVSDQGEEVLGDPNPDWRGGISTTLNYKGFEVSALFDFVQGMDVWNGTSGVLNHHGVTTLTANEVTVSAAEAATILNYVGTAIIDMPNATLNTDGTYTVRGNLDDFGAGTVLLDQTWYSGGPGSGFNGSPELNIEDASYVKLREVSLGYSFPQSFIEPIGLESLNLSVSGRNLVTWTDVEGFDPDNNLTGASKGRGLEYFTNPSTASYFFTVRIGI</sequence>
<evidence type="ECO:0000313" key="11">
    <source>
        <dbReference type="Proteomes" id="UP000271339"/>
    </source>
</evidence>
<evidence type="ECO:0000256" key="8">
    <source>
        <dbReference type="SAM" id="SignalP"/>
    </source>
</evidence>
<feature type="chain" id="PRO_5017962236" evidence="8">
    <location>
        <begin position="23"/>
        <end position="1099"/>
    </location>
</feature>
<proteinExistence type="inferred from homology"/>
<dbReference type="Pfam" id="PF07715">
    <property type="entry name" value="Plug"/>
    <property type="match status" value="1"/>
</dbReference>
<dbReference type="InterPro" id="IPR037066">
    <property type="entry name" value="Plug_dom_sf"/>
</dbReference>
<keyword evidence="6 7" id="KW-0998">Cell outer membrane</keyword>
<dbReference type="EMBL" id="REFC01000015">
    <property type="protein sequence ID" value="RMA57101.1"/>
    <property type="molecule type" value="Genomic_DNA"/>
</dbReference>
<dbReference type="InterPro" id="IPR036942">
    <property type="entry name" value="Beta-barrel_TonB_sf"/>
</dbReference>
<dbReference type="SUPFAM" id="SSF49464">
    <property type="entry name" value="Carboxypeptidase regulatory domain-like"/>
    <property type="match status" value="1"/>
</dbReference>
<keyword evidence="4 7" id="KW-0812">Transmembrane</keyword>
<comment type="similarity">
    <text evidence="7">Belongs to the TonB-dependent receptor family.</text>
</comment>
<keyword evidence="2 7" id="KW-0813">Transport</keyword>
<dbReference type="Gene3D" id="2.170.130.10">
    <property type="entry name" value="TonB-dependent receptor, plug domain"/>
    <property type="match status" value="1"/>
</dbReference>
<dbReference type="NCBIfam" id="TIGR04057">
    <property type="entry name" value="SusC_RagA_signa"/>
    <property type="match status" value="1"/>
</dbReference>
<keyword evidence="11" id="KW-1185">Reference proteome</keyword>
<dbReference type="Gene3D" id="2.40.170.20">
    <property type="entry name" value="TonB-dependent receptor, beta-barrel domain"/>
    <property type="match status" value="1"/>
</dbReference>
<dbReference type="InterPro" id="IPR012910">
    <property type="entry name" value="Plug_dom"/>
</dbReference>
<dbReference type="GO" id="GO:0009279">
    <property type="term" value="C:cell outer membrane"/>
    <property type="evidence" value="ECO:0007669"/>
    <property type="project" value="UniProtKB-SubCell"/>
</dbReference>